<feature type="transmembrane region" description="Helical" evidence="2">
    <location>
        <begin position="55"/>
        <end position="73"/>
    </location>
</feature>
<dbReference type="OrthoDB" id="4247102at2"/>
<evidence type="ECO:0008006" key="5">
    <source>
        <dbReference type="Google" id="ProtNLM"/>
    </source>
</evidence>
<dbReference type="Proteomes" id="UP000198614">
    <property type="component" value="Unassembled WGS sequence"/>
</dbReference>
<keyword evidence="2" id="KW-1133">Transmembrane helix</keyword>
<evidence type="ECO:0000313" key="4">
    <source>
        <dbReference type="Proteomes" id="UP000198614"/>
    </source>
</evidence>
<organism evidence="3 4">
    <name type="scientific">Streptomyces griseoaurantiacus</name>
    <dbReference type="NCBI Taxonomy" id="68213"/>
    <lineage>
        <taxon>Bacteria</taxon>
        <taxon>Bacillati</taxon>
        <taxon>Actinomycetota</taxon>
        <taxon>Actinomycetes</taxon>
        <taxon>Kitasatosporales</taxon>
        <taxon>Streptomycetaceae</taxon>
        <taxon>Streptomyces</taxon>
        <taxon>Streptomyces aurantiacus group</taxon>
    </lineage>
</organism>
<reference evidence="3 4" key="1">
    <citation type="submission" date="2016-10" db="EMBL/GenBank/DDBJ databases">
        <authorList>
            <person name="de Groot N.N."/>
        </authorList>
    </citation>
    <scope>NUCLEOTIDE SEQUENCE [LARGE SCALE GENOMIC DNA]</scope>
    <source>
        <strain evidence="3 4">CGMCC 4.1859</strain>
    </source>
</reference>
<sequence>MSHPDPYRFTSPADDHAPARSGVSRSDVLRALLWTVLVISALANTVASYGDTSTAVHLAFGVVTAACATALVLQRLRGRR</sequence>
<keyword evidence="2" id="KW-0472">Membrane</keyword>
<name>A0A1G7ET43_9ACTN</name>
<evidence type="ECO:0000256" key="2">
    <source>
        <dbReference type="SAM" id="Phobius"/>
    </source>
</evidence>
<evidence type="ECO:0000313" key="3">
    <source>
        <dbReference type="EMBL" id="SDE66782.1"/>
    </source>
</evidence>
<feature type="transmembrane region" description="Helical" evidence="2">
    <location>
        <begin position="28"/>
        <end position="49"/>
    </location>
</feature>
<evidence type="ECO:0000256" key="1">
    <source>
        <dbReference type="SAM" id="MobiDB-lite"/>
    </source>
</evidence>
<proteinExistence type="predicted"/>
<feature type="region of interest" description="Disordered" evidence="1">
    <location>
        <begin position="1"/>
        <end position="22"/>
    </location>
</feature>
<dbReference type="AlphaFoldDB" id="A0A1G7ET43"/>
<accession>A0A1G7ET43</accession>
<protein>
    <recommendedName>
        <fullName evidence="5">MYXO-CTERM domain-containing protein</fullName>
    </recommendedName>
</protein>
<dbReference type="EMBL" id="FNAX01000003">
    <property type="protein sequence ID" value="SDE66782.1"/>
    <property type="molecule type" value="Genomic_DNA"/>
</dbReference>
<keyword evidence="2" id="KW-0812">Transmembrane</keyword>
<gene>
    <name evidence="3" type="ORF">SAMN05216260_10366</name>
</gene>